<keyword evidence="5" id="KW-0288">FMN</keyword>
<dbReference type="GO" id="GO:0016491">
    <property type="term" value="F:oxidoreductase activity"/>
    <property type="evidence" value="ECO:0007669"/>
    <property type="project" value="UniProtKB-KW"/>
</dbReference>
<dbReference type="NCBIfam" id="NF045592">
    <property type="entry name" value="bili_reduct_N"/>
    <property type="match status" value="1"/>
</dbReference>
<keyword evidence="9" id="KW-0411">Iron-sulfur</keyword>
<dbReference type="GO" id="GO:0051536">
    <property type="term" value="F:iron-sulfur cluster binding"/>
    <property type="evidence" value="ECO:0007669"/>
    <property type="project" value="UniProtKB-KW"/>
</dbReference>
<dbReference type="SUPFAM" id="SSF51905">
    <property type="entry name" value="FAD/NAD(P)-binding domain"/>
    <property type="match status" value="1"/>
</dbReference>
<dbReference type="RefSeq" id="WP_118010418.1">
    <property type="nucleotide sequence ID" value="NZ_QSGD01000001.1"/>
</dbReference>
<comment type="cofactor">
    <cofactor evidence="1">
        <name>FMN</name>
        <dbReference type="ChEBI" id="CHEBI:58210"/>
    </cofactor>
</comment>
<evidence type="ECO:0000256" key="8">
    <source>
        <dbReference type="ARBA" id="ARBA00023004"/>
    </source>
</evidence>
<dbReference type="SUPFAM" id="SSF51395">
    <property type="entry name" value="FMN-linked oxidoreductases"/>
    <property type="match status" value="1"/>
</dbReference>
<evidence type="ECO:0000256" key="1">
    <source>
        <dbReference type="ARBA" id="ARBA00001917"/>
    </source>
</evidence>
<dbReference type="InterPro" id="IPR036188">
    <property type="entry name" value="FAD/NAD-bd_sf"/>
</dbReference>
<sequence>MTSKLLQPIQVGNLTFKNRIMFPPLTTGYEERDGSIGPRSLAFYTRLAQGGCSYIVIGDVAPVRTASPTPKLYDESQIEMYKKLADALHEYDCKVALQLFHPEYDVQGVGKMIMEAGIAGQLAAKAKAANDVEEAEKQQKICDELTKGAYAKLHHDMQHFVTEASVEQLTAIKNSIAQCARKAQKAGIDAIEIHGDRLLGSLCSTLLNHRTDNYGGSLENRTRYALEVLQAIKEAAPSMMVEYKLPIITVNPDGSLRGKGGLLEDEAVEFAKMLDAAGIDMIQVAQANHTGNMGDTIPPMGAVPYNWTLGACEKVKAVVSCPVATVGRVVSVEAGEKILEDGTADMIGYGRSLLTDPDIANKVDSGECIRECLNCNKGCVDAIQSRRYLSCVLNAENGDEETIFIKPCTETKNVAVVGAGLAGLEAARVAYKRGHTVTVFEKSDRLGGQINIASVPPRKDEILRSVQYYEKFLPGKVDIQLNHEPTMEELNGFDYVILAIGAHNMDLPMPVENSNVVSSWDILNGQEVSGKCVVLGGGLVGAETAEYLANKGLEVLIVEMMDKIAAQESETVLPLMEADFKEHNVQKFVNTRVSEIKDNVIYAENTKDETNVEITADTIVNALGSKKNVFDDSKLSVPFTYVGDCSGERTADIASAIRTGYKAANEIGNPQLDRVD</sequence>
<dbReference type="GO" id="GO:0046872">
    <property type="term" value="F:metal ion binding"/>
    <property type="evidence" value="ECO:0007669"/>
    <property type="project" value="UniProtKB-KW"/>
</dbReference>
<gene>
    <name evidence="12" type="ORF">DW907_00375</name>
</gene>
<dbReference type="InterPro" id="IPR013785">
    <property type="entry name" value="Aldolase_TIM"/>
</dbReference>
<dbReference type="InterPro" id="IPR001155">
    <property type="entry name" value="OxRdtase_FMN_N"/>
</dbReference>
<comment type="similarity">
    <text evidence="3">In the N-terminal section; belongs to the NADH:flavin oxidoreductase/NADH oxidase family.</text>
</comment>
<organism evidence="12 13">
    <name type="scientific">Holdemanella biformis</name>
    <dbReference type="NCBI Taxonomy" id="1735"/>
    <lineage>
        <taxon>Bacteria</taxon>
        <taxon>Bacillati</taxon>
        <taxon>Bacillota</taxon>
        <taxon>Erysipelotrichia</taxon>
        <taxon>Erysipelotrichales</taxon>
        <taxon>Erysipelotrichaceae</taxon>
        <taxon>Holdemanella</taxon>
    </lineage>
</organism>
<dbReference type="PANTHER" id="PTHR42917:SF2">
    <property type="entry name" value="2,4-DIENOYL-COA REDUCTASE [(2E)-ENOYL-COA-PRODUCING]"/>
    <property type="match status" value="1"/>
</dbReference>
<dbReference type="NCBIfam" id="NF045599">
    <property type="entry name" value="bili_reduct_long"/>
    <property type="match status" value="1"/>
</dbReference>
<reference evidence="12 13" key="1">
    <citation type="submission" date="2018-08" db="EMBL/GenBank/DDBJ databases">
        <title>A genome reference for cultivated species of the human gut microbiota.</title>
        <authorList>
            <person name="Zou Y."/>
            <person name="Xue W."/>
            <person name="Luo G."/>
        </authorList>
    </citation>
    <scope>NUCLEOTIDE SEQUENCE [LARGE SCALE GENOMIC DNA]</scope>
    <source>
        <strain evidence="12 13">AM42-13AC</strain>
    </source>
</reference>
<evidence type="ECO:0000259" key="10">
    <source>
        <dbReference type="Pfam" id="PF00724"/>
    </source>
</evidence>
<dbReference type="Proteomes" id="UP000285288">
    <property type="component" value="Unassembled WGS sequence"/>
</dbReference>
<dbReference type="InterPro" id="IPR023753">
    <property type="entry name" value="FAD/NAD-binding_dom"/>
</dbReference>
<name>A0A413UG00_9FIRM</name>
<dbReference type="CDD" id="cd02803">
    <property type="entry name" value="OYE_like_FMN_family"/>
    <property type="match status" value="1"/>
</dbReference>
<feature type="domain" description="FAD/NAD(P)-binding" evidence="11">
    <location>
        <begin position="413"/>
        <end position="629"/>
    </location>
</feature>
<dbReference type="GO" id="GO:0010181">
    <property type="term" value="F:FMN binding"/>
    <property type="evidence" value="ECO:0007669"/>
    <property type="project" value="InterPro"/>
</dbReference>
<keyword evidence="8" id="KW-0408">Iron</keyword>
<dbReference type="InterPro" id="IPR051793">
    <property type="entry name" value="NADH:flavin_oxidoreductase"/>
</dbReference>
<evidence type="ECO:0000259" key="11">
    <source>
        <dbReference type="Pfam" id="PF07992"/>
    </source>
</evidence>
<evidence type="ECO:0000256" key="3">
    <source>
        <dbReference type="ARBA" id="ARBA00011048"/>
    </source>
</evidence>
<evidence type="ECO:0000256" key="5">
    <source>
        <dbReference type="ARBA" id="ARBA00022643"/>
    </source>
</evidence>
<keyword evidence="4" id="KW-0285">Flavoprotein</keyword>
<dbReference type="Gene3D" id="3.20.20.70">
    <property type="entry name" value="Aldolase class I"/>
    <property type="match status" value="1"/>
</dbReference>
<protein>
    <submittedName>
        <fullName evidence="12">FAD-binding protein</fullName>
    </submittedName>
</protein>
<evidence type="ECO:0000256" key="4">
    <source>
        <dbReference type="ARBA" id="ARBA00022630"/>
    </source>
</evidence>
<dbReference type="Gene3D" id="3.50.50.60">
    <property type="entry name" value="FAD/NAD(P)-binding domain"/>
    <property type="match status" value="1"/>
</dbReference>
<dbReference type="Pfam" id="PF00724">
    <property type="entry name" value="Oxidored_FMN"/>
    <property type="match status" value="1"/>
</dbReference>
<proteinExistence type="inferred from homology"/>
<dbReference type="AlphaFoldDB" id="A0A413UG00"/>
<keyword evidence="6" id="KW-0479">Metal-binding</keyword>
<evidence type="ECO:0000256" key="6">
    <source>
        <dbReference type="ARBA" id="ARBA00022723"/>
    </source>
</evidence>
<comment type="cofactor">
    <cofactor evidence="2">
        <name>[4Fe-4S] cluster</name>
        <dbReference type="ChEBI" id="CHEBI:49883"/>
    </cofactor>
</comment>
<evidence type="ECO:0000256" key="7">
    <source>
        <dbReference type="ARBA" id="ARBA00023002"/>
    </source>
</evidence>
<dbReference type="PANTHER" id="PTHR42917">
    <property type="entry name" value="2,4-DIENOYL-COA REDUCTASE"/>
    <property type="match status" value="1"/>
</dbReference>
<dbReference type="PRINTS" id="PR00368">
    <property type="entry name" value="FADPNR"/>
</dbReference>
<dbReference type="EMBL" id="QSGD01000001">
    <property type="protein sequence ID" value="RHB09473.1"/>
    <property type="molecule type" value="Genomic_DNA"/>
</dbReference>
<dbReference type="InterPro" id="IPR054629">
    <property type="entry name" value="BilR_N"/>
</dbReference>
<dbReference type="Pfam" id="PF07992">
    <property type="entry name" value="Pyr_redox_2"/>
    <property type="match status" value="1"/>
</dbReference>
<evidence type="ECO:0000256" key="9">
    <source>
        <dbReference type="ARBA" id="ARBA00023014"/>
    </source>
</evidence>
<evidence type="ECO:0000313" key="13">
    <source>
        <dbReference type="Proteomes" id="UP000285288"/>
    </source>
</evidence>
<accession>A0A413UG00</accession>
<evidence type="ECO:0000313" key="12">
    <source>
        <dbReference type="EMBL" id="RHB09473.1"/>
    </source>
</evidence>
<dbReference type="Gene3D" id="3.40.50.720">
    <property type="entry name" value="NAD(P)-binding Rossmann-like Domain"/>
    <property type="match status" value="1"/>
</dbReference>
<feature type="domain" description="NADH:flavin oxidoreductase/NADH oxidase N-terminal" evidence="10">
    <location>
        <begin position="4"/>
        <end position="366"/>
    </location>
</feature>
<comment type="caution">
    <text evidence="12">The sequence shown here is derived from an EMBL/GenBank/DDBJ whole genome shotgun (WGS) entry which is preliminary data.</text>
</comment>
<keyword evidence="7" id="KW-0560">Oxidoreductase</keyword>
<evidence type="ECO:0000256" key="2">
    <source>
        <dbReference type="ARBA" id="ARBA00001966"/>
    </source>
</evidence>